<proteinExistence type="predicted"/>
<protein>
    <submittedName>
        <fullName evidence="2">Uncharacterized protein</fullName>
    </submittedName>
</protein>
<name>A0A6J4USF4_9BACT</name>
<accession>A0A6J4USF4</accession>
<feature type="non-terminal residue" evidence="2">
    <location>
        <position position="1"/>
    </location>
</feature>
<dbReference type="AlphaFoldDB" id="A0A6J4USF4"/>
<dbReference type="EMBL" id="CADCWG010000142">
    <property type="protein sequence ID" value="CAA9554943.1"/>
    <property type="molecule type" value="Genomic_DNA"/>
</dbReference>
<gene>
    <name evidence="2" type="ORF">AVDCRST_MAG49-2103</name>
</gene>
<evidence type="ECO:0000256" key="1">
    <source>
        <dbReference type="SAM" id="MobiDB-lite"/>
    </source>
</evidence>
<sequence length="111" mass="11880">WGESSRAEHGASAGSGSRWTRGGVSPTPSAPPPRRASTCWTRRRVSPTSRTWTPPRSSSSSPARAPVRRRRSSSSSSAAAYSPRSCRRCSATSRMIPTASRRGPARATPEI</sequence>
<feature type="compositionally biased region" description="Low complexity" evidence="1">
    <location>
        <begin position="35"/>
        <end position="65"/>
    </location>
</feature>
<reference evidence="2" key="1">
    <citation type="submission" date="2020-02" db="EMBL/GenBank/DDBJ databases">
        <authorList>
            <person name="Meier V. D."/>
        </authorList>
    </citation>
    <scope>NUCLEOTIDE SEQUENCE</scope>
    <source>
        <strain evidence="2">AVDCRST_MAG49</strain>
    </source>
</reference>
<organism evidence="2">
    <name type="scientific">uncultured Thermomicrobiales bacterium</name>
    <dbReference type="NCBI Taxonomy" id="1645740"/>
    <lineage>
        <taxon>Bacteria</taxon>
        <taxon>Pseudomonadati</taxon>
        <taxon>Thermomicrobiota</taxon>
        <taxon>Thermomicrobia</taxon>
        <taxon>Thermomicrobiales</taxon>
        <taxon>environmental samples</taxon>
    </lineage>
</organism>
<feature type="compositionally biased region" description="Low complexity" evidence="1">
    <location>
        <begin position="73"/>
        <end position="91"/>
    </location>
</feature>
<feature type="non-terminal residue" evidence="2">
    <location>
        <position position="111"/>
    </location>
</feature>
<evidence type="ECO:0000313" key="2">
    <source>
        <dbReference type="EMBL" id="CAA9554943.1"/>
    </source>
</evidence>
<feature type="region of interest" description="Disordered" evidence="1">
    <location>
        <begin position="1"/>
        <end position="111"/>
    </location>
</feature>